<dbReference type="InterPro" id="IPR013525">
    <property type="entry name" value="ABC2_TM"/>
</dbReference>
<evidence type="ECO:0000313" key="8">
    <source>
        <dbReference type="EMBL" id="MEA5446707.1"/>
    </source>
</evidence>
<proteinExistence type="inferred from homology"/>
<accession>A0AAP6JHK1</accession>
<dbReference type="EMBL" id="JAYGII010000049">
    <property type="protein sequence ID" value="MEA5446707.1"/>
    <property type="molecule type" value="Genomic_DNA"/>
</dbReference>
<evidence type="ECO:0000256" key="3">
    <source>
        <dbReference type="ARBA" id="ARBA00022692"/>
    </source>
</evidence>
<keyword evidence="9" id="KW-1185">Reference proteome</keyword>
<organism evidence="8 9">
    <name type="scientific">Natronospira elongata</name>
    <dbReference type="NCBI Taxonomy" id="3110268"/>
    <lineage>
        <taxon>Bacteria</taxon>
        <taxon>Pseudomonadati</taxon>
        <taxon>Pseudomonadota</taxon>
        <taxon>Gammaproteobacteria</taxon>
        <taxon>Natronospirales</taxon>
        <taxon>Natronospiraceae</taxon>
        <taxon>Natronospira</taxon>
    </lineage>
</organism>
<dbReference type="Pfam" id="PF01061">
    <property type="entry name" value="ABC2_membrane"/>
    <property type="match status" value="1"/>
</dbReference>
<dbReference type="RefSeq" id="WP_346053172.1">
    <property type="nucleotide sequence ID" value="NZ_JAYGII010000049.1"/>
</dbReference>
<keyword evidence="3 6" id="KW-0812">Transmembrane</keyword>
<feature type="transmembrane region" description="Helical" evidence="6">
    <location>
        <begin position="144"/>
        <end position="165"/>
    </location>
</feature>
<keyword evidence="5 6" id="KW-0472">Membrane</keyword>
<name>A0AAP6JHK1_9GAMM</name>
<comment type="caution">
    <text evidence="8">The sequence shown here is derived from an EMBL/GenBank/DDBJ whole genome shotgun (WGS) entry which is preliminary data.</text>
</comment>
<comment type="similarity">
    <text evidence="2">Belongs to the ABC-2 integral membrane protein family.</text>
</comment>
<evidence type="ECO:0000313" key="9">
    <source>
        <dbReference type="Proteomes" id="UP001302316"/>
    </source>
</evidence>
<feature type="domain" description="ABC-2 type transporter transmembrane" evidence="7">
    <location>
        <begin position="18"/>
        <end position="217"/>
    </location>
</feature>
<dbReference type="PANTHER" id="PTHR43229">
    <property type="entry name" value="NODULATION PROTEIN J"/>
    <property type="match status" value="1"/>
</dbReference>
<evidence type="ECO:0000256" key="6">
    <source>
        <dbReference type="SAM" id="Phobius"/>
    </source>
</evidence>
<feature type="transmembrane region" description="Helical" evidence="6">
    <location>
        <begin position="177"/>
        <end position="198"/>
    </location>
</feature>
<comment type="subcellular location">
    <subcellularLocation>
        <location evidence="1">Membrane</location>
        <topology evidence="1">Multi-pass membrane protein</topology>
    </subcellularLocation>
</comment>
<feature type="transmembrane region" description="Helical" evidence="6">
    <location>
        <begin position="65"/>
        <end position="88"/>
    </location>
</feature>
<feature type="transmembrane region" description="Helical" evidence="6">
    <location>
        <begin position="109"/>
        <end position="132"/>
    </location>
</feature>
<feature type="transmembrane region" description="Helical" evidence="6">
    <location>
        <begin position="35"/>
        <end position="53"/>
    </location>
</feature>
<reference evidence="8 9" key="1">
    <citation type="submission" date="2023-12" db="EMBL/GenBank/DDBJ databases">
        <title>Whole-genome sequencing of halo(alkali)philic microorganisms from hypersaline lakes.</title>
        <authorList>
            <person name="Sorokin D.Y."/>
            <person name="Merkel A.Y."/>
            <person name="Messina E."/>
            <person name="Yakimov M."/>
        </authorList>
    </citation>
    <scope>NUCLEOTIDE SEQUENCE [LARGE SCALE GENOMIC DNA]</scope>
    <source>
        <strain evidence="8 9">AB-CW1</strain>
    </source>
</reference>
<evidence type="ECO:0000256" key="4">
    <source>
        <dbReference type="ARBA" id="ARBA00022989"/>
    </source>
</evidence>
<dbReference type="InterPro" id="IPR000412">
    <property type="entry name" value="ABC_2_transport"/>
</dbReference>
<dbReference type="GO" id="GO:0140359">
    <property type="term" value="F:ABC-type transporter activity"/>
    <property type="evidence" value="ECO:0007669"/>
    <property type="project" value="InterPro"/>
</dbReference>
<dbReference type="Proteomes" id="UP001302316">
    <property type="component" value="Unassembled WGS sequence"/>
</dbReference>
<dbReference type="InterPro" id="IPR051784">
    <property type="entry name" value="Nod_factor_ABC_transporter"/>
</dbReference>
<gene>
    <name evidence="8" type="ORF">VCB98_12845</name>
</gene>
<sequence>MNTVTLPSRAGSTARALWLETETECARLLRMPESLVPTIAFPAFFYTLFGLVFDMGASNSAATYYLAMMGSIGVIGTGLMGTAIGTASERSGGWLDMRRVMSLPRSGWVVAKLVANLFAGLLALLPLFFLAAVFGEVRLNQGQWIGLALTLLIGGLPFCAIGLMIGSSMGERAAIAIANLIFLPMLFFSGLMIPLAFFPDWLQGIAPLLPAWHLGELALMQTRGDSAGQLVHWLVLLAWAGLASGLSAWLLRRSRQQ</sequence>
<feature type="transmembrane region" description="Helical" evidence="6">
    <location>
        <begin position="230"/>
        <end position="251"/>
    </location>
</feature>
<evidence type="ECO:0000256" key="1">
    <source>
        <dbReference type="ARBA" id="ARBA00004141"/>
    </source>
</evidence>
<evidence type="ECO:0000259" key="7">
    <source>
        <dbReference type="Pfam" id="PF01061"/>
    </source>
</evidence>
<evidence type="ECO:0000256" key="5">
    <source>
        <dbReference type="ARBA" id="ARBA00023136"/>
    </source>
</evidence>
<dbReference type="GO" id="GO:0043190">
    <property type="term" value="C:ATP-binding cassette (ABC) transporter complex"/>
    <property type="evidence" value="ECO:0007669"/>
    <property type="project" value="InterPro"/>
</dbReference>
<dbReference type="PANTHER" id="PTHR43229:SF2">
    <property type="entry name" value="NODULATION PROTEIN J"/>
    <property type="match status" value="1"/>
</dbReference>
<dbReference type="AlphaFoldDB" id="A0AAP6JHK1"/>
<keyword evidence="4 6" id="KW-1133">Transmembrane helix</keyword>
<evidence type="ECO:0000256" key="2">
    <source>
        <dbReference type="ARBA" id="ARBA00007783"/>
    </source>
</evidence>
<dbReference type="PIRSF" id="PIRSF006648">
    <property type="entry name" value="DrrB"/>
    <property type="match status" value="1"/>
</dbReference>
<protein>
    <submittedName>
        <fullName evidence="8">ABC transporter permease</fullName>
    </submittedName>
</protein>